<feature type="signal peptide" evidence="1">
    <location>
        <begin position="1"/>
        <end position="21"/>
    </location>
</feature>
<dbReference type="InterPro" id="IPR046534">
    <property type="entry name" value="DUF6599"/>
</dbReference>
<evidence type="ECO:0000313" key="2">
    <source>
        <dbReference type="EMBL" id="AWI08109.1"/>
    </source>
</evidence>
<dbReference type="Pfam" id="PF20244">
    <property type="entry name" value="DUF6599"/>
    <property type="match status" value="1"/>
</dbReference>
<evidence type="ECO:0000256" key="1">
    <source>
        <dbReference type="SAM" id="SignalP"/>
    </source>
</evidence>
<protein>
    <submittedName>
        <fullName evidence="2">Uncharacterized protein</fullName>
    </submittedName>
</protein>
<gene>
    <name evidence="2" type="ORF">CKA38_01500</name>
</gene>
<organism evidence="2 3">
    <name type="scientific">Ereboglobus luteus</name>
    <dbReference type="NCBI Taxonomy" id="1796921"/>
    <lineage>
        <taxon>Bacteria</taxon>
        <taxon>Pseudomonadati</taxon>
        <taxon>Verrucomicrobiota</taxon>
        <taxon>Opitutia</taxon>
        <taxon>Opitutales</taxon>
        <taxon>Opitutaceae</taxon>
        <taxon>Ereboglobus</taxon>
    </lineage>
</organism>
<dbReference type="Proteomes" id="UP000244896">
    <property type="component" value="Chromosome"/>
</dbReference>
<dbReference type="AlphaFoldDB" id="A0A2U8DZT9"/>
<accession>A0A2U8DZT9</accession>
<sequence length="290" mass="32122">MKKNILASFVFPVVFATLAFAQTPKELVAMLPKIDGWTLSQEVEVFTGDNLFDRINGAAEGYLKCNFAEMTSVDYTKNGTEKYVTLQMYRHATPFDAFAIYSAERSPGPTFLQIGAEGYRAAGLVYFLSGSMYVKVTTSDDNPETAAMMEKIARTLAPKIDPAAALPAILKAFPRENKRALSETYIVDSFLGHKFMLPAWRATYDKGGKEYNMFVIDGKTKAGIEKLLGDYAKFNRQKSTPQEGAFVTPDRFNGDIPMLWRGQYLFGITNDSGADIDASALLRQLADAVK</sequence>
<dbReference type="KEGG" id="elut:CKA38_01500"/>
<dbReference type="OrthoDB" id="1096279at2"/>
<keyword evidence="3" id="KW-1185">Reference proteome</keyword>
<dbReference type="EMBL" id="CP023004">
    <property type="protein sequence ID" value="AWI08109.1"/>
    <property type="molecule type" value="Genomic_DNA"/>
</dbReference>
<keyword evidence="1" id="KW-0732">Signal</keyword>
<proteinExistence type="predicted"/>
<dbReference type="RefSeq" id="WP_108823916.1">
    <property type="nucleotide sequence ID" value="NZ_CP023004.1"/>
</dbReference>
<reference evidence="2 3" key="1">
    <citation type="journal article" date="2018" name="Syst. Appl. Microbiol.">
        <title>Ereboglobus luteus gen. nov. sp. nov. from cockroach guts, and new insights into the oxygen relationship of the genera Opitutus and Didymococcus (Verrucomicrobia: Opitutaceae).</title>
        <authorList>
            <person name="Tegtmeier D."/>
            <person name="Belitz A."/>
            <person name="Radek R."/>
            <person name="Heimerl T."/>
            <person name="Brune A."/>
        </authorList>
    </citation>
    <scope>NUCLEOTIDE SEQUENCE [LARGE SCALE GENOMIC DNA]</scope>
    <source>
        <strain evidence="2 3">Ho45</strain>
    </source>
</reference>
<evidence type="ECO:0000313" key="3">
    <source>
        <dbReference type="Proteomes" id="UP000244896"/>
    </source>
</evidence>
<feature type="chain" id="PRO_5015863086" evidence="1">
    <location>
        <begin position="22"/>
        <end position="290"/>
    </location>
</feature>
<name>A0A2U8DZT9_9BACT</name>